<evidence type="ECO:0000313" key="8">
    <source>
        <dbReference type="EMBL" id="JAQ00349.1"/>
    </source>
</evidence>
<dbReference type="PRINTS" id="PR00821">
    <property type="entry name" value="TAGLIPASE"/>
</dbReference>
<evidence type="ECO:0000256" key="4">
    <source>
        <dbReference type="RuleBase" id="RU004262"/>
    </source>
</evidence>
<comment type="similarity">
    <text evidence="2 4">Belongs to the AB hydrolase superfamily. Lipase family.</text>
</comment>
<reference evidence="6" key="2">
    <citation type="submission" date="2014-07" db="EMBL/GenBank/DDBJ databases">
        <authorList>
            <person name="Hull J."/>
        </authorList>
    </citation>
    <scope>NUCLEOTIDE SEQUENCE</scope>
</reference>
<dbReference type="EMBL" id="GBHO01004105">
    <property type="protein sequence ID" value="JAG39499.1"/>
    <property type="molecule type" value="Transcribed_RNA"/>
</dbReference>
<dbReference type="Gene3D" id="3.40.50.1820">
    <property type="entry name" value="alpha/beta hydrolase"/>
    <property type="match status" value="1"/>
</dbReference>
<evidence type="ECO:0000313" key="6">
    <source>
        <dbReference type="EMBL" id="JAG39499.1"/>
    </source>
</evidence>
<dbReference type="PANTHER" id="PTHR11610:SF173">
    <property type="entry name" value="LIPASE DOMAIN-CONTAINING PROTEIN-RELATED"/>
    <property type="match status" value="1"/>
</dbReference>
<accession>A0A0A9Z4W8</accession>
<reference evidence="6" key="1">
    <citation type="journal article" date="2014" name="PLoS ONE">
        <title>Transcriptome-Based Identification of ABC Transporters in the Western Tarnished Plant Bug Lygus hesperus.</title>
        <authorList>
            <person name="Hull J.J."/>
            <person name="Chaney K."/>
            <person name="Geib S.M."/>
            <person name="Fabrick J.A."/>
            <person name="Brent C.S."/>
            <person name="Walsh D."/>
            <person name="Lavine L.C."/>
        </authorList>
    </citation>
    <scope>NUCLEOTIDE SEQUENCE</scope>
</reference>
<dbReference type="SUPFAM" id="SSF53474">
    <property type="entry name" value="alpha/beta-Hydrolases"/>
    <property type="match status" value="1"/>
</dbReference>
<dbReference type="CDD" id="cd00707">
    <property type="entry name" value="Pancreat_lipase_like"/>
    <property type="match status" value="1"/>
</dbReference>
<dbReference type="InterPro" id="IPR013818">
    <property type="entry name" value="Lipase"/>
</dbReference>
<gene>
    <name evidence="8" type="primary">PNLIP_12</name>
    <name evidence="6" type="ORF">CM83_47745</name>
    <name evidence="8" type="ORF">g.50777</name>
</gene>
<comment type="subcellular location">
    <subcellularLocation>
        <location evidence="1">Secreted</location>
    </subcellularLocation>
</comment>
<dbReference type="InterPro" id="IPR033906">
    <property type="entry name" value="Lipase_N"/>
</dbReference>
<dbReference type="Pfam" id="PF00151">
    <property type="entry name" value="Lipase"/>
    <property type="match status" value="1"/>
</dbReference>
<dbReference type="EMBL" id="GBRD01009638">
    <property type="protein sequence ID" value="JAG56186.1"/>
    <property type="molecule type" value="Transcribed_RNA"/>
</dbReference>
<dbReference type="GO" id="GO:0005615">
    <property type="term" value="C:extracellular space"/>
    <property type="evidence" value="ECO:0007669"/>
    <property type="project" value="TreeGrafter"/>
</dbReference>
<protein>
    <submittedName>
        <fullName evidence="8">Pancreatic triacylglycerol lipase</fullName>
    </submittedName>
</protein>
<evidence type="ECO:0000259" key="5">
    <source>
        <dbReference type="Pfam" id="PF00151"/>
    </source>
</evidence>
<feature type="domain" description="Lipase" evidence="5">
    <location>
        <begin position="46"/>
        <end position="324"/>
    </location>
</feature>
<evidence type="ECO:0000256" key="1">
    <source>
        <dbReference type="ARBA" id="ARBA00004613"/>
    </source>
</evidence>
<name>A0A0A9Z4W8_LYGHE</name>
<proteinExistence type="inferred from homology"/>
<evidence type="ECO:0000256" key="2">
    <source>
        <dbReference type="ARBA" id="ARBA00010701"/>
    </source>
</evidence>
<dbReference type="PANTHER" id="PTHR11610">
    <property type="entry name" value="LIPASE"/>
    <property type="match status" value="1"/>
</dbReference>
<reference evidence="8" key="4">
    <citation type="journal article" date="2016" name="Gigascience">
        <title>De novo construction of an expanded transcriptome assembly for the western tarnished plant bug, Lygus hesperus.</title>
        <authorList>
            <person name="Tassone E.E."/>
            <person name="Geib S.M."/>
            <person name="Hall B."/>
            <person name="Fabrick J.A."/>
            <person name="Brent C.S."/>
            <person name="Hull J.J."/>
        </authorList>
    </citation>
    <scope>NUCLEOTIDE SEQUENCE</scope>
</reference>
<dbReference type="EMBL" id="GDHC01018280">
    <property type="protein sequence ID" value="JAQ00349.1"/>
    <property type="molecule type" value="Transcribed_RNA"/>
</dbReference>
<dbReference type="AlphaFoldDB" id="A0A0A9Z4W8"/>
<evidence type="ECO:0000256" key="3">
    <source>
        <dbReference type="ARBA" id="ARBA00022525"/>
    </source>
</evidence>
<dbReference type="InterPro" id="IPR000734">
    <property type="entry name" value="TAG_lipase"/>
</dbReference>
<sequence>MIEVAGVCGVAFIAGLCGWRKKQYFLNRCRGPVDSYQGHYRLESSSEYDLKEKDVIFRLYTKDNKDDPIGARSSEPGKLYDGQIDVSKPIKMIIHGWNGNPDSYFTKTIRTAYLSAHDYNVIIVDWSTESHVMYNKDRRFVKELGVIAARFIDRLYEETGFDMSRLHIIGHSLGAHVCGVVGLNTKRRVGRITGLDPAKPMFSVDDDDRLCPAAASFVDVIHTCGKALGMYEALGHADFYPNQGTPRQPGCGISAGKRSHERAVDYFAESIKNPEAFIAIKGNRWNDYKRRRSSGTGETTRMGENVSHSARGKFWLRTGKTSPYGLGLDS</sequence>
<keyword evidence="3" id="KW-0964">Secreted</keyword>
<reference evidence="7" key="3">
    <citation type="submission" date="2014-09" db="EMBL/GenBank/DDBJ databases">
        <authorList>
            <person name="Magalhaes I.L.F."/>
            <person name="Oliveira U."/>
            <person name="Santos F.R."/>
            <person name="Vidigal T.H.D.A."/>
            <person name="Brescovit A.D."/>
            <person name="Santos A.J."/>
        </authorList>
    </citation>
    <scope>NUCLEOTIDE SEQUENCE</scope>
</reference>
<dbReference type="GO" id="GO:0016042">
    <property type="term" value="P:lipid catabolic process"/>
    <property type="evidence" value="ECO:0007669"/>
    <property type="project" value="TreeGrafter"/>
</dbReference>
<evidence type="ECO:0000313" key="7">
    <source>
        <dbReference type="EMBL" id="JAG56186.1"/>
    </source>
</evidence>
<dbReference type="GO" id="GO:0017171">
    <property type="term" value="F:serine hydrolase activity"/>
    <property type="evidence" value="ECO:0007669"/>
    <property type="project" value="TreeGrafter"/>
</dbReference>
<dbReference type="GO" id="GO:0016298">
    <property type="term" value="F:lipase activity"/>
    <property type="evidence" value="ECO:0007669"/>
    <property type="project" value="InterPro"/>
</dbReference>
<dbReference type="InterPro" id="IPR029058">
    <property type="entry name" value="AB_hydrolase_fold"/>
</dbReference>
<organism evidence="6">
    <name type="scientific">Lygus hesperus</name>
    <name type="common">Western plant bug</name>
    <dbReference type="NCBI Taxonomy" id="30085"/>
    <lineage>
        <taxon>Eukaryota</taxon>
        <taxon>Metazoa</taxon>
        <taxon>Ecdysozoa</taxon>
        <taxon>Arthropoda</taxon>
        <taxon>Hexapoda</taxon>
        <taxon>Insecta</taxon>
        <taxon>Pterygota</taxon>
        <taxon>Neoptera</taxon>
        <taxon>Paraneoptera</taxon>
        <taxon>Hemiptera</taxon>
        <taxon>Heteroptera</taxon>
        <taxon>Panheteroptera</taxon>
        <taxon>Cimicomorpha</taxon>
        <taxon>Miridae</taxon>
        <taxon>Mirini</taxon>
        <taxon>Lygus</taxon>
    </lineage>
</organism>